<dbReference type="AlphaFoldDB" id="A0AA86RKX4"/>
<name>A0AA86RKX4_9EUKA</name>
<evidence type="ECO:0000313" key="2">
    <source>
        <dbReference type="EMBL" id="CAI9978577.1"/>
    </source>
</evidence>
<gene>
    <name evidence="3" type="ORF">HINF_LOCUS17981</name>
    <name evidence="2" type="ORF">HINF_LOCUS66222</name>
</gene>
<keyword evidence="1" id="KW-1133">Transmembrane helix</keyword>
<reference evidence="3 4" key="2">
    <citation type="submission" date="2024-07" db="EMBL/GenBank/DDBJ databases">
        <authorList>
            <person name="Akdeniz Z."/>
        </authorList>
    </citation>
    <scope>NUCLEOTIDE SEQUENCE [LARGE SCALE GENOMIC DNA]</scope>
</reference>
<protein>
    <submittedName>
        <fullName evidence="3">Hypothetical_protein</fullName>
    </submittedName>
</protein>
<evidence type="ECO:0000256" key="1">
    <source>
        <dbReference type="SAM" id="Phobius"/>
    </source>
</evidence>
<feature type="transmembrane region" description="Helical" evidence="1">
    <location>
        <begin position="262"/>
        <end position="284"/>
    </location>
</feature>
<evidence type="ECO:0000313" key="4">
    <source>
        <dbReference type="Proteomes" id="UP001642409"/>
    </source>
</evidence>
<organism evidence="2">
    <name type="scientific">Hexamita inflata</name>
    <dbReference type="NCBI Taxonomy" id="28002"/>
    <lineage>
        <taxon>Eukaryota</taxon>
        <taxon>Metamonada</taxon>
        <taxon>Diplomonadida</taxon>
        <taxon>Hexamitidae</taxon>
        <taxon>Hexamitinae</taxon>
        <taxon>Hexamita</taxon>
    </lineage>
</organism>
<keyword evidence="4" id="KW-1185">Reference proteome</keyword>
<evidence type="ECO:0000313" key="3">
    <source>
        <dbReference type="EMBL" id="CAL6002556.1"/>
    </source>
</evidence>
<sequence>MQIDVNGEFSCKNIQQLVKDVEILSTKIQEFIHDEDFQLPLDQRALVYAFNKILINQDQRTQELLLDLVSNYQINQQVANQLASNNKLLQLLLNIVFPASNISAKVQVIQLQINILSKLLNTVIIDEDSLLKTIVNKQLYIHVDCYTNIVDVYKSQFLSQLNIALRNNNYQQISNATEYVNRLILNLELKKYYSVQPGVIDTGTQVQQLEQKVPDKNHKQQHPQTETVENGCVAKIQEDLRFYKQMCNNLIGEKRKIKRCSAISSAVGTSMLWIIIMLIRTIVIGPSTNQFRYK</sequence>
<keyword evidence="1" id="KW-0472">Membrane</keyword>
<reference evidence="2" key="1">
    <citation type="submission" date="2023-06" db="EMBL/GenBank/DDBJ databases">
        <authorList>
            <person name="Kurt Z."/>
        </authorList>
    </citation>
    <scope>NUCLEOTIDE SEQUENCE</scope>
</reference>
<comment type="caution">
    <text evidence="2">The sequence shown here is derived from an EMBL/GenBank/DDBJ whole genome shotgun (WGS) entry which is preliminary data.</text>
</comment>
<dbReference type="EMBL" id="CATOUU010001185">
    <property type="protein sequence ID" value="CAI9978577.1"/>
    <property type="molecule type" value="Genomic_DNA"/>
</dbReference>
<keyword evidence="1" id="KW-0812">Transmembrane</keyword>
<dbReference type="Proteomes" id="UP001642409">
    <property type="component" value="Unassembled WGS sequence"/>
</dbReference>
<proteinExistence type="predicted"/>
<dbReference type="EMBL" id="CAXDID020000045">
    <property type="protein sequence ID" value="CAL6002556.1"/>
    <property type="molecule type" value="Genomic_DNA"/>
</dbReference>
<accession>A0AA86RKX4</accession>